<evidence type="ECO:0000313" key="2">
    <source>
        <dbReference type="Proteomes" id="UP000235672"/>
    </source>
</evidence>
<dbReference type="EMBL" id="KZ613527">
    <property type="protein sequence ID" value="PMD13835.1"/>
    <property type="molecule type" value="Genomic_DNA"/>
</dbReference>
<organism evidence="1 2">
    <name type="scientific">Hyaloscypha hepaticicola</name>
    <dbReference type="NCBI Taxonomy" id="2082293"/>
    <lineage>
        <taxon>Eukaryota</taxon>
        <taxon>Fungi</taxon>
        <taxon>Dikarya</taxon>
        <taxon>Ascomycota</taxon>
        <taxon>Pezizomycotina</taxon>
        <taxon>Leotiomycetes</taxon>
        <taxon>Helotiales</taxon>
        <taxon>Hyaloscyphaceae</taxon>
        <taxon>Hyaloscypha</taxon>
    </lineage>
</organism>
<evidence type="ECO:0000313" key="1">
    <source>
        <dbReference type="EMBL" id="PMD13835.1"/>
    </source>
</evidence>
<accession>A0A2J6PIG1</accession>
<dbReference type="AlphaFoldDB" id="A0A2J6PIG1"/>
<proteinExistence type="predicted"/>
<reference evidence="1 2" key="1">
    <citation type="submission" date="2016-05" db="EMBL/GenBank/DDBJ databases">
        <title>A degradative enzymes factory behind the ericoid mycorrhizal symbiosis.</title>
        <authorList>
            <consortium name="DOE Joint Genome Institute"/>
            <person name="Martino E."/>
            <person name="Morin E."/>
            <person name="Grelet G."/>
            <person name="Kuo A."/>
            <person name="Kohler A."/>
            <person name="Daghino S."/>
            <person name="Barry K."/>
            <person name="Choi C."/>
            <person name="Cichocki N."/>
            <person name="Clum A."/>
            <person name="Copeland A."/>
            <person name="Hainaut M."/>
            <person name="Haridas S."/>
            <person name="Labutti K."/>
            <person name="Lindquist E."/>
            <person name="Lipzen A."/>
            <person name="Khouja H.-R."/>
            <person name="Murat C."/>
            <person name="Ohm R."/>
            <person name="Olson A."/>
            <person name="Spatafora J."/>
            <person name="Veneault-Fourrey C."/>
            <person name="Henrissat B."/>
            <person name="Grigoriev I."/>
            <person name="Martin F."/>
            <person name="Perotto S."/>
        </authorList>
    </citation>
    <scope>NUCLEOTIDE SEQUENCE [LARGE SCALE GENOMIC DNA]</scope>
    <source>
        <strain evidence="1 2">UAMH 7357</strain>
    </source>
</reference>
<name>A0A2J6PIG1_9HELO</name>
<protein>
    <submittedName>
        <fullName evidence="1">Uncharacterized protein</fullName>
    </submittedName>
</protein>
<dbReference type="Proteomes" id="UP000235672">
    <property type="component" value="Unassembled WGS sequence"/>
</dbReference>
<keyword evidence="2" id="KW-1185">Reference proteome</keyword>
<sequence length="81" mass="9080">MQSVWQLAIRPQASLHTDFSNTGAFHPHICCSSLPATQHFHTSHLTVIIIKSRPLLHKSTKITVYQAPETWKLGPACEGNY</sequence>
<gene>
    <name evidence="1" type="ORF">NA56DRAFT_413764</name>
</gene>